<name>A0ACC0FKP0_9ERIC</name>
<evidence type="ECO:0000313" key="2">
    <source>
        <dbReference type="Proteomes" id="UP001060215"/>
    </source>
</evidence>
<evidence type="ECO:0000313" key="1">
    <source>
        <dbReference type="EMBL" id="KAI7989099.1"/>
    </source>
</evidence>
<dbReference type="EMBL" id="CM045771">
    <property type="protein sequence ID" value="KAI7989099.1"/>
    <property type="molecule type" value="Genomic_DNA"/>
</dbReference>
<organism evidence="1 2">
    <name type="scientific">Camellia lanceoleosa</name>
    <dbReference type="NCBI Taxonomy" id="1840588"/>
    <lineage>
        <taxon>Eukaryota</taxon>
        <taxon>Viridiplantae</taxon>
        <taxon>Streptophyta</taxon>
        <taxon>Embryophyta</taxon>
        <taxon>Tracheophyta</taxon>
        <taxon>Spermatophyta</taxon>
        <taxon>Magnoliopsida</taxon>
        <taxon>eudicotyledons</taxon>
        <taxon>Gunneridae</taxon>
        <taxon>Pentapetalae</taxon>
        <taxon>asterids</taxon>
        <taxon>Ericales</taxon>
        <taxon>Theaceae</taxon>
        <taxon>Camellia</taxon>
    </lineage>
</organism>
<accession>A0ACC0FKP0</accession>
<sequence length="120" mass="13602">MKEESLCSDVNDACINLGWLETAHDILDVMKLGGTPMGTRSYISLLRAYHERKMFGEAEALLKQNKKAGLVEKMFDEAITVSDGVSDLAKSIIRELEEEGKTLLFVVYENQFFYLLFLES</sequence>
<proteinExistence type="predicted"/>
<protein>
    <submittedName>
        <fullName evidence="1">Pentatricopeptide repeat-containing protein</fullName>
    </submittedName>
</protein>
<keyword evidence="2" id="KW-1185">Reference proteome</keyword>
<reference evidence="1 2" key="1">
    <citation type="journal article" date="2022" name="Plant J.">
        <title>Chromosome-level genome of Camellia lanceoleosa provides a valuable resource for understanding genome evolution and self-incompatibility.</title>
        <authorList>
            <person name="Gong W."/>
            <person name="Xiao S."/>
            <person name="Wang L."/>
            <person name="Liao Z."/>
            <person name="Chang Y."/>
            <person name="Mo W."/>
            <person name="Hu G."/>
            <person name="Li W."/>
            <person name="Zhao G."/>
            <person name="Zhu H."/>
            <person name="Hu X."/>
            <person name="Ji K."/>
            <person name="Xiang X."/>
            <person name="Song Q."/>
            <person name="Yuan D."/>
            <person name="Jin S."/>
            <person name="Zhang L."/>
        </authorList>
    </citation>
    <scope>NUCLEOTIDE SEQUENCE [LARGE SCALE GENOMIC DNA]</scope>
    <source>
        <strain evidence="1">SQ_2022a</strain>
    </source>
</reference>
<gene>
    <name evidence="1" type="ORF">LOK49_LG13G01717</name>
</gene>
<dbReference type="Proteomes" id="UP001060215">
    <property type="component" value="Chromosome 14"/>
</dbReference>
<comment type="caution">
    <text evidence="1">The sequence shown here is derived from an EMBL/GenBank/DDBJ whole genome shotgun (WGS) entry which is preliminary data.</text>
</comment>